<dbReference type="PROSITE" id="PS50943">
    <property type="entry name" value="HTH_CROC1"/>
    <property type="match status" value="1"/>
</dbReference>
<reference evidence="2 3" key="1">
    <citation type="submission" date="2020-07" db="EMBL/GenBank/DDBJ databases">
        <title>Differential regulation of undecylprodigiosin biosynthesis in the yeast-scavenging Streptomyces strain MBK6.</title>
        <authorList>
            <person name="Baral B."/>
            <person name="Siitonen V."/>
            <person name="Laughlin M."/>
            <person name="Yamada K."/>
            <person name="Ilomaeki M."/>
            <person name="Metsae-Ketelae M."/>
            <person name="Niemi J."/>
        </authorList>
    </citation>
    <scope>NUCLEOTIDE SEQUENCE [LARGE SCALE GENOMIC DNA]</scope>
    <source>
        <strain evidence="2 3">MBK6</strain>
    </source>
</reference>
<feature type="domain" description="HTH cro/C1-type" evidence="1">
    <location>
        <begin position="46"/>
        <end position="81"/>
    </location>
</feature>
<name>A0A7W2DWX5_9ACTN</name>
<dbReference type="SUPFAM" id="SSF47413">
    <property type="entry name" value="lambda repressor-like DNA-binding domains"/>
    <property type="match status" value="1"/>
</dbReference>
<dbReference type="GO" id="GO:0003677">
    <property type="term" value="F:DNA binding"/>
    <property type="evidence" value="ECO:0007669"/>
    <property type="project" value="InterPro"/>
</dbReference>
<accession>A0A7W2DWX5</accession>
<dbReference type="Gene3D" id="1.10.260.40">
    <property type="entry name" value="lambda repressor-like DNA-binding domains"/>
    <property type="match status" value="1"/>
</dbReference>
<gene>
    <name evidence="2" type="ORF">H1X69_24510</name>
</gene>
<comment type="caution">
    <text evidence="2">The sequence shown here is derived from an EMBL/GenBank/DDBJ whole genome shotgun (WGS) entry which is preliminary data.</text>
</comment>
<evidence type="ECO:0000313" key="3">
    <source>
        <dbReference type="Proteomes" id="UP000587608"/>
    </source>
</evidence>
<sequence length="146" mass="16139">MSDETERTSLAARLERLFETVHPRDRGPYTNDEVARAIAASGGPTISASYIWSLRTGKKDNPTMRHLEALAGFFRIPPSYFFDEDSSQRISKELSLLATMRDANVRNVALRASGLSPATLDTIKGFIERARTLEGLPDDAGEHETA</sequence>
<dbReference type="RefSeq" id="WP_191854041.1">
    <property type="nucleotide sequence ID" value="NZ_CP108343.1"/>
</dbReference>
<protein>
    <submittedName>
        <fullName evidence="2">Helix-turn-helix transcriptional regulator</fullName>
    </submittedName>
</protein>
<organism evidence="2 3">
    <name type="scientific">Streptomyces griseoaurantiacus</name>
    <dbReference type="NCBI Taxonomy" id="68213"/>
    <lineage>
        <taxon>Bacteria</taxon>
        <taxon>Bacillati</taxon>
        <taxon>Actinomycetota</taxon>
        <taxon>Actinomycetes</taxon>
        <taxon>Kitasatosporales</taxon>
        <taxon>Streptomycetaceae</taxon>
        <taxon>Streptomyces</taxon>
        <taxon>Streptomyces aurantiacus group</taxon>
    </lineage>
</organism>
<proteinExistence type="predicted"/>
<dbReference type="Proteomes" id="UP000587608">
    <property type="component" value="Unassembled WGS sequence"/>
</dbReference>
<evidence type="ECO:0000259" key="1">
    <source>
        <dbReference type="PROSITE" id="PS50943"/>
    </source>
</evidence>
<dbReference type="InterPro" id="IPR001387">
    <property type="entry name" value="Cro/C1-type_HTH"/>
</dbReference>
<dbReference type="InterPro" id="IPR010982">
    <property type="entry name" value="Lambda_DNA-bd_dom_sf"/>
</dbReference>
<dbReference type="AlphaFoldDB" id="A0A7W2DWX5"/>
<evidence type="ECO:0000313" key="2">
    <source>
        <dbReference type="EMBL" id="MBA5224539.1"/>
    </source>
</evidence>
<dbReference type="EMBL" id="JACERG010000017">
    <property type="protein sequence ID" value="MBA5224539.1"/>
    <property type="molecule type" value="Genomic_DNA"/>
</dbReference>